<dbReference type="InterPro" id="IPR000683">
    <property type="entry name" value="Gfo/Idh/MocA-like_OxRdtase_N"/>
</dbReference>
<dbReference type="PANTHER" id="PTHR43377">
    <property type="entry name" value="BILIVERDIN REDUCTASE A"/>
    <property type="match status" value="1"/>
</dbReference>
<dbReference type="PANTHER" id="PTHR43377:SF1">
    <property type="entry name" value="BILIVERDIN REDUCTASE A"/>
    <property type="match status" value="1"/>
</dbReference>
<dbReference type="EMBL" id="FMZA01000028">
    <property type="protein sequence ID" value="SDD03204.1"/>
    <property type="molecule type" value="Genomic_DNA"/>
</dbReference>
<evidence type="ECO:0000259" key="1">
    <source>
        <dbReference type="Pfam" id="PF01408"/>
    </source>
</evidence>
<feature type="domain" description="GFO/IDH/MocA-like oxidoreductase" evidence="2">
    <location>
        <begin position="135"/>
        <end position="262"/>
    </location>
</feature>
<dbReference type="SUPFAM" id="SSF55347">
    <property type="entry name" value="Glyceraldehyde-3-phosphate dehydrogenase-like, C-terminal domain"/>
    <property type="match status" value="1"/>
</dbReference>
<evidence type="ECO:0000313" key="4">
    <source>
        <dbReference type="Proteomes" id="UP000199387"/>
    </source>
</evidence>
<dbReference type="InterPro" id="IPR055170">
    <property type="entry name" value="GFO_IDH_MocA-like_dom"/>
</dbReference>
<dbReference type="InterPro" id="IPR036291">
    <property type="entry name" value="NAD(P)-bd_dom_sf"/>
</dbReference>
<gene>
    <name evidence="3" type="ORF">SAMN04488112_1288</name>
</gene>
<reference evidence="3 4" key="1">
    <citation type="submission" date="2016-10" db="EMBL/GenBank/DDBJ databases">
        <authorList>
            <person name="de Groot N.N."/>
        </authorList>
    </citation>
    <scope>NUCLEOTIDE SEQUENCE [LARGE SCALE GENOMIC DNA]</scope>
    <source>
        <strain evidence="3 4">DSM 45514</strain>
    </source>
</reference>
<evidence type="ECO:0000259" key="2">
    <source>
        <dbReference type="Pfam" id="PF22725"/>
    </source>
</evidence>
<accession>A0A1G6RFS9</accession>
<feature type="domain" description="Gfo/Idh/MocA-like oxidoreductase N-terminal" evidence="1">
    <location>
        <begin position="7"/>
        <end position="126"/>
    </location>
</feature>
<dbReference type="Pfam" id="PF22725">
    <property type="entry name" value="GFO_IDH_MocA_C3"/>
    <property type="match status" value="1"/>
</dbReference>
<name>A0A1G6RFS9_9BACL</name>
<dbReference type="Gene3D" id="3.40.50.720">
    <property type="entry name" value="NAD(P)-binding Rossmann-like Domain"/>
    <property type="match status" value="1"/>
</dbReference>
<dbReference type="GO" id="GO:0000166">
    <property type="term" value="F:nucleotide binding"/>
    <property type="evidence" value="ECO:0007669"/>
    <property type="project" value="InterPro"/>
</dbReference>
<dbReference type="InterPro" id="IPR051450">
    <property type="entry name" value="Gfo/Idh/MocA_Oxidoreductases"/>
</dbReference>
<dbReference type="STRING" id="1236220.SAMN04488112_1288"/>
<dbReference type="AlphaFoldDB" id="A0A1G6RFS9"/>
<protein>
    <submittedName>
        <fullName evidence="3">Predicted dehydrogenase</fullName>
    </submittedName>
</protein>
<dbReference type="Pfam" id="PF01408">
    <property type="entry name" value="GFO_IDH_MocA"/>
    <property type="match status" value="1"/>
</dbReference>
<dbReference type="Proteomes" id="UP000199387">
    <property type="component" value="Unassembled WGS sequence"/>
</dbReference>
<dbReference type="OrthoDB" id="9815825at2"/>
<proteinExistence type="predicted"/>
<evidence type="ECO:0000313" key="3">
    <source>
        <dbReference type="EMBL" id="SDD03204.1"/>
    </source>
</evidence>
<dbReference type="Gene3D" id="3.30.360.10">
    <property type="entry name" value="Dihydrodipicolinate Reductase, domain 2"/>
    <property type="match status" value="1"/>
</dbReference>
<sequence length="347" mass="37602">MGLSKKIRVGVIGNGSIAIHRHIPEYAALDSVELAAFCDTEESRARDAARQHGGKVYTDYREMLQVEDLDAVSVCTPNADHAPISIDAMKAGLHVLCEKPMATSREEAEGMIQTARENGVQLMIGHNQRLMPPHVKAKEILSGGSLGRVLSFRTAFAHGGPEGWSVEGPGGWFFQKERAFVGAMGDLGVHKTDLIRWLLEEEISEVGAFVDTLDKEKTDVEDHAALILRTESGIIGTLTASWTHYPGEDNSTVLYCEGGHIRIAEDPEHPVVVHRTDGTVEKYKVGGVATNEEGGQTESGVIQAFIDSIQGGYEPLVPGTEGMKSLQVILTALEASEKRTILRVPSL</sequence>
<keyword evidence="4" id="KW-1185">Reference proteome</keyword>
<dbReference type="SUPFAM" id="SSF51735">
    <property type="entry name" value="NAD(P)-binding Rossmann-fold domains"/>
    <property type="match status" value="1"/>
</dbReference>
<organism evidence="3 4">
    <name type="scientific">Melghirimyces thermohalophilus</name>
    <dbReference type="NCBI Taxonomy" id="1236220"/>
    <lineage>
        <taxon>Bacteria</taxon>
        <taxon>Bacillati</taxon>
        <taxon>Bacillota</taxon>
        <taxon>Bacilli</taxon>
        <taxon>Bacillales</taxon>
        <taxon>Thermoactinomycetaceae</taxon>
        <taxon>Melghirimyces</taxon>
    </lineage>
</organism>